<keyword evidence="1" id="KW-1133">Transmembrane helix</keyword>
<evidence type="ECO:0000259" key="2">
    <source>
        <dbReference type="Pfam" id="PF18962"/>
    </source>
</evidence>
<accession>A0A4U6CVA3</accession>
<protein>
    <submittedName>
        <fullName evidence="3">T9SS type A sorting domain-containing protein</fullName>
    </submittedName>
</protein>
<keyword evidence="1" id="KW-0812">Transmembrane</keyword>
<keyword evidence="1" id="KW-0472">Membrane</keyword>
<evidence type="ECO:0000313" key="3">
    <source>
        <dbReference type="EMBL" id="TKT87018.1"/>
    </source>
</evidence>
<evidence type="ECO:0000256" key="1">
    <source>
        <dbReference type="SAM" id="Phobius"/>
    </source>
</evidence>
<dbReference type="NCBIfam" id="TIGR04183">
    <property type="entry name" value="Por_Secre_tail"/>
    <property type="match status" value="1"/>
</dbReference>
<dbReference type="EMBL" id="SZVO01000021">
    <property type="protein sequence ID" value="TKT87018.1"/>
    <property type="molecule type" value="Genomic_DNA"/>
</dbReference>
<gene>
    <name evidence="3" type="ORF">FDK13_30865</name>
</gene>
<reference evidence="3 4" key="1">
    <citation type="submission" date="2019-05" db="EMBL/GenBank/DDBJ databases">
        <title>Dyadobacter AR-3-8 sp. nov., isolated from arctic soil.</title>
        <authorList>
            <person name="Chaudhary D.K."/>
        </authorList>
    </citation>
    <scope>NUCLEOTIDE SEQUENCE [LARGE SCALE GENOMIC DNA]</scope>
    <source>
        <strain evidence="3 4">AR-3-8</strain>
    </source>
</reference>
<comment type="caution">
    <text evidence="3">The sequence shown here is derived from an EMBL/GenBank/DDBJ whole genome shotgun (WGS) entry which is preliminary data.</text>
</comment>
<proteinExistence type="predicted"/>
<feature type="domain" description="Secretion system C-terminal sorting" evidence="2">
    <location>
        <begin position="212"/>
        <end position="279"/>
    </location>
</feature>
<name>A0A4U6CVA3_9BACT</name>
<sequence length="282" mass="31251">MTNLLDHLNYICYYYNINPKPKKVKIRSNVLYHGLSAYYSVLLLVFCFQSSFAQQGGVSSGGNVAGSGGSVSYSVGQVFYISTSAASGTVNQGVQQPFANAPLPVTLVSFEALPVTAENSQHVLVHWETAFEINNDFFTVERSVNGTTFAEVARVDVTISNSSTLKKYSWTDALPYSGVSYYRLKQTDLDQTFAYSTIRAVRINNIANAIAYPNPVQGYLHLLTIKNEIRTYQIFDLSGRIVENSKLAEGESIINMSRLSPAAYMIRIVGESEIKQFKIIKN</sequence>
<dbReference type="Pfam" id="PF18962">
    <property type="entry name" value="Por_Secre_tail"/>
    <property type="match status" value="1"/>
</dbReference>
<keyword evidence="4" id="KW-1185">Reference proteome</keyword>
<dbReference type="OrthoDB" id="1490051at2"/>
<dbReference type="AlphaFoldDB" id="A0A4U6CVA3"/>
<feature type="transmembrane region" description="Helical" evidence="1">
    <location>
        <begin position="30"/>
        <end position="52"/>
    </location>
</feature>
<dbReference type="Proteomes" id="UP000304900">
    <property type="component" value="Unassembled WGS sequence"/>
</dbReference>
<organism evidence="3 4">
    <name type="scientific">Dyadobacter frigoris</name>
    <dbReference type="NCBI Taxonomy" id="2576211"/>
    <lineage>
        <taxon>Bacteria</taxon>
        <taxon>Pseudomonadati</taxon>
        <taxon>Bacteroidota</taxon>
        <taxon>Cytophagia</taxon>
        <taxon>Cytophagales</taxon>
        <taxon>Spirosomataceae</taxon>
        <taxon>Dyadobacter</taxon>
    </lineage>
</organism>
<dbReference type="InterPro" id="IPR026444">
    <property type="entry name" value="Secre_tail"/>
</dbReference>
<evidence type="ECO:0000313" key="4">
    <source>
        <dbReference type="Proteomes" id="UP000304900"/>
    </source>
</evidence>